<gene>
    <name evidence="3" type="primary">fta2</name>
    <name evidence="2" type="ORF">SJAG_04040</name>
</gene>
<dbReference type="AlphaFoldDB" id="B6K5R4"/>
<dbReference type="OrthoDB" id="5350810at2759"/>
<dbReference type="JaponicusDB" id="SJAG_04040">
    <property type="gene designation" value="fta2"/>
</dbReference>
<dbReference type="Proteomes" id="UP000001744">
    <property type="component" value="Unassembled WGS sequence"/>
</dbReference>
<dbReference type="STRING" id="402676.B6K5R4"/>
<reference evidence="2 4" key="1">
    <citation type="journal article" date="2011" name="Science">
        <title>Comparative functional genomics of the fission yeasts.</title>
        <authorList>
            <person name="Rhind N."/>
            <person name="Chen Z."/>
            <person name="Yassour M."/>
            <person name="Thompson D.A."/>
            <person name="Haas B.J."/>
            <person name="Habib N."/>
            <person name="Wapinski I."/>
            <person name="Roy S."/>
            <person name="Lin M.F."/>
            <person name="Heiman D.I."/>
            <person name="Young S.K."/>
            <person name="Furuya K."/>
            <person name="Guo Y."/>
            <person name="Pidoux A."/>
            <person name="Chen H.M."/>
            <person name="Robbertse B."/>
            <person name="Goldberg J.M."/>
            <person name="Aoki K."/>
            <person name="Bayne E.H."/>
            <person name="Berlin A.M."/>
            <person name="Desjardins C.A."/>
            <person name="Dobbs E."/>
            <person name="Dukaj L."/>
            <person name="Fan L."/>
            <person name="FitzGerald M.G."/>
            <person name="French C."/>
            <person name="Gujja S."/>
            <person name="Hansen K."/>
            <person name="Keifenheim D."/>
            <person name="Levin J.Z."/>
            <person name="Mosher R.A."/>
            <person name="Mueller C.A."/>
            <person name="Pfiffner J."/>
            <person name="Priest M."/>
            <person name="Russ C."/>
            <person name="Smialowska A."/>
            <person name="Swoboda P."/>
            <person name="Sykes S.M."/>
            <person name="Vaughn M."/>
            <person name="Vengrova S."/>
            <person name="Yoder R."/>
            <person name="Zeng Q."/>
            <person name="Allshire R."/>
            <person name="Baulcombe D."/>
            <person name="Birren B.W."/>
            <person name="Brown W."/>
            <person name="Ekwall K."/>
            <person name="Kellis M."/>
            <person name="Leatherwood J."/>
            <person name="Levin H."/>
            <person name="Margalit H."/>
            <person name="Martienssen R."/>
            <person name="Nieduszynski C.A."/>
            <person name="Spatafora J.W."/>
            <person name="Friedman N."/>
            <person name="Dalgaard J.Z."/>
            <person name="Baumann P."/>
            <person name="Niki H."/>
            <person name="Regev A."/>
            <person name="Nusbaum C."/>
        </authorList>
    </citation>
    <scope>NUCLEOTIDE SEQUENCE [LARGE SCALE GENOMIC DNA]</scope>
    <source>
        <strain evidence="4">yFS275 / FY16936</strain>
    </source>
</reference>
<dbReference type="OMA" id="SMFGYYH"/>
<dbReference type="HOGENOM" id="CLU_806888_0_0_1"/>
<dbReference type="RefSeq" id="XP_002175161.1">
    <property type="nucleotide sequence ID" value="XM_002175125.2"/>
</dbReference>
<evidence type="ECO:0000313" key="3">
    <source>
        <dbReference type="JaponicusDB" id="SJAG_04040"/>
    </source>
</evidence>
<evidence type="ECO:0000313" key="2">
    <source>
        <dbReference type="EMBL" id="EEB08868.1"/>
    </source>
</evidence>
<keyword evidence="4" id="KW-1185">Reference proteome</keyword>
<dbReference type="VEuPathDB" id="FungiDB:SJAG_04040"/>
<proteinExistence type="predicted"/>
<dbReference type="GeneID" id="7047563"/>
<dbReference type="EMBL" id="KE651167">
    <property type="protein sequence ID" value="EEB08868.1"/>
    <property type="molecule type" value="Genomic_DNA"/>
</dbReference>
<feature type="region of interest" description="Disordered" evidence="1">
    <location>
        <begin position="1"/>
        <end position="53"/>
    </location>
</feature>
<organism evidence="2 4">
    <name type="scientific">Schizosaccharomyces japonicus (strain yFS275 / FY16936)</name>
    <name type="common">Fission yeast</name>
    <dbReference type="NCBI Taxonomy" id="402676"/>
    <lineage>
        <taxon>Eukaryota</taxon>
        <taxon>Fungi</taxon>
        <taxon>Dikarya</taxon>
        <taxon>Ascomycota</taxon>
        <taxon>Taphrinomycotina</taxon>
        <taxon>Schizosaccharomycetes</taxon>
        <taxon>Schizosaccharomycetales</taxon>
        <taxon>Schizosaccharomycetaceae</taxon>
        <taxon>Schizosaccharomyces</taxon>
    </lineage>
</organism>
<protein>
    <submittedName>
        <fullName evidence="2">Sim4 and Mal2 associated protein 2</fullName>
    </submittedName>
</protein>
<evidence type="ECO:0000313" key="4">
    <source>
        <dbReference type="Proteomes" id="UP000001744"/>
    </source>
</evidence>
<evidence type="ECO:0000256" key="1">
    <source>
        <dbReference type="SAM" id="MobiDB-lite"/>
    </source>
</evidence>
<sequence>MSQRRFSSISEEISDSENENTQSGPQRANETVKAHSSLSSQNTTSSTKDTTISLLQRRDNLKQIIADLENQIERKRKERRQESKNIEDFIQELLRIDTAPAQAQTKTLQVPETSFNGFSQIPSGEQTSLLDEHTTLADFHPGIIHPVNVSFHNIVFTKHNTEVVDEENTKHLLYGTSRDLTCMTFQVELNVHTASWSITNLHTTVPVFAQPELNEILTRSGKLSDLVCALRAISLFSLIHRQRCLTWINLLRKQMSQSHQVQARLQTFSISNLHYTVDIHWIIKFDEFGFAKSKFNVHSRRTNAIRKIEQKKELNVFHRLNMMLQKAMKLYGPERGIAIIIGSLF</sequence>
<feature type="compositionally biased region" description="Low complexity" evidence="1">
    <location>
        <begin position="36"/>
        <end position="47"/>
    </location>
</feature>
<name>B6K5R4_SCHJY</name>
<accession>B6K5R4</accession>